<evidence type="ECO:0000256" key="1">
    <source>
        <dbReference type="SAM" id="Phobius"/>
    </source>
</evidence>
<evidence type="ECO:0000313" key="5">
    <source>
        <dbReference type="Proteomes" id="UP000292554"/>
    </source>
</evidence>
<dbReference type="Proteomes" id="UP000292554">
    <property type="component" value="Unassembled WGS sequence"/>
</dbReference>
<dbReference type="Pfam" id="PF07589">
    <property type="entry name" value="PEP-CTERM"/>
    <property type="match status" value="1"/>
</dbReference>
<keyword evidence="1" id="KW-1133">Transmembrane helix</keyword>
<sequence>MLKRLLLASLALPLSVSAAPLSMDLDALSHGEIVNDQFDGVTVSGTNPNRGFDYVAAFDTNRDATRDPDLESPWSGGNLPTDTDLGNILIIAENNVGADDGVLDLPDDEGTRPNAGTISFAFDVDLFSFSFVLVDIEGPSEYGIDGGFFASFYDDDTLLESVGFGALVGNTGPYGSNAVFGDNTINQINPITASLLGTTFDRVDVTFGGSGAIGGIQYQVPAPATLALLGLGLIGVALRKRRAN</sequence>
<name>A0ABY2ANF8_9GAMM</name>
<gene>
    <name evidence="4" type="ORF">EZV61_09985</name>
</gene>
<evidence type="ECO:0000259" key="3">
    <source>
        <dbReference type="Pfam" id="PF07589"/>
    </source>
</evidence>
<protein>
    <submittedName>
        <fullName evidence="4">PEP-CTERM sorting domain-containing protein</fullName>
    </submittedName>
</protein>
<feature type="domain" description="Ice-binding protein C-terminal" evidence="3">
    <location>
        <begin position="219"/>
        <end position="242"/>
    </location>
</feature>
<feature type="transmembrane region" description="Helical" evidence="1">
    <location>
        <begin position="220"/>
        <end position="238"/>
    </location>
</feature>
<reference evidence="4 5" key="1">
    <citation type="submission" date="2019-02" db="EMBL/GenBank/DDBJ databases">
        <title>Corallincola luteus sp. nov., a marine bacterium isolated from surface sediment of Bohai Sea in China.</title>
        <authorList>
            <person name="Ren Q."/>
        </authorList>
    </citation>
    <scope>NUCLEOTIDE SEQUENCE [LARGE SCALE GENOMIC DNA]</scope>
    <source>
        <strain evidence="4 5">DASS28</strain>
    </source>
</reference>
<dbReference type="InterPro" id="IPR013424">
    <property type="entry name" value="Ice-binding_C"/>
</dbReference>
<keyword evidence="1" id="KW-0472">Membrane</keyword>
<evidence type="ECO:0000313" key="4">
    <source>
        <dbReference type="EMBL" id="TCI03204.1"/>
    </source>
</evidence>
<dbReference type="NCBIfam" id="TIGR02595">
    <property type="entry name" value="PEP_CTERM"/>
    <property type="match status" value="1"/>
</dbReference>
<feature type="chain" id="PRO_5045227669" evidence="2">
    <location>
        <begin position="19"/>
        <end position="244"/>
    </location>
</feature>
<comment type="caution">
    <text evidence="4">The sequence shown here is derived from an EMBL/GenBank/DDBJ whole genome shotgun (WGS) entry which is preliminary data.</text>
</comment>
<feature type="signal peptide" evidence="2">
    <location>
        <begin position="1"/>
        <end position="18"/>
    </location>
</feature>
<organism evidence="4 5">
    <name type="scientific">Corallincola luteus</name>
    <dbReference type="NCBI Taxonomy" id="1775177"/>
    <lineage>
        <taxon>Bacteria</taxon>
        <taxon>Pseudomonadati</taxon>
        <taxon>Pseudomonadota</taxon>
        <taxon>Gammaproteobacteria</taxon>
        <taxon>Alteromonadales</taxon>
        <taxon>Psychromonadaceae</taxon>
        <taxon>Corallincola</taxon>
    </lineage>
</organism>
<keyword evidence="5" id="KW-1185">Reference proteome</keyword>
<keyword evidence="1" id="KW-0812">Transmembrane</keyword>
<proteinExistence type="predicted"/>
<evidence type="ECO:0000256" key="2">
    <source>
        <dbReference type="SAM" id="SignalP"/>
    </source>
</evidence>
<keyword evidence="2" id="KW-0732">Signal</keyword>
<accession>A0ABY2ANF8</accession>
<dbReference type="EMBL" id="SJXE01000004">
    <property type="protein sequence ID" value="TCI03204.1"/>
    <property type="molecule type" value="Genomic_DNA"/>
</dbReference>
<dbReference type="RefSeq" id="WP_131415378.1">
    <property type="nucleotide sequence ID" value="NZ_SJXE01000004.1"/>
</dbReference>